<keyword evidence="3" id="KW-1185">Reference proteome</keyword>
<feature type="region of interest" description="Disordered" evidence="1">
    <location>
        <begin position="1"/>
        <end position="130"/>
    </location>
</feature>
<evidence type="ECO:0000256" key="1">
    <source>
        <dbReference type="SAM" id="MobiDB-lite"/>
    </source>
</evidence>
<name>A0A0R3UHC0_MESCO</name>
<dbReference type="OrthoDB" id="6257341at2759"/>
<reference evidence="4" key="2">
    <citation type="submission" date="2019-11" db="UniProtKB">
        <authorList>
            <consortium name="WormBaseParasite"/>
        </authorList>
    </citation>
    <scope>IDENTIFICATION</scope>
</reference>
<organism evidence="2 3">
    <name type="scientific">Mesocestoides corti</name>
    <name type="common">Flatworm</name>
    <dbReference type="NCBI Taxonomy" id="53468"/>
    <lineage>
        <taxon>Eukaryota</taxon>
        <taxon>Metazoa</taxon>
        <taxon>Spiralia</taxon>
        <taxon>Lophotrochozoa</taxon>
        <taxon>Platyhelminthes</taxon>
        <taxon>Cestoda</taxon>
        <taxon>Eucestoda</taxon>
        <taxon>Cyclophyllidea</taxon>
        <taxon>Mesocestoididae</taxon>
        <taxon>Mesocestoides</taxon>
    </lineage>
</organism>
<protein>
    <submittedName>
        <fullName evidence="4">Velvet domain-containing protein</fullName>
    </submittedName>
</protein>
<dbReference type="AlphaFoldDB" id="A0A0R3UHC0"/>
<evidence type="ECO:0000313" key="2">
    <source>
        <dbReference type="EMBL" id="VDD80711.1"/>
    </source>
</evidence>
<dbReference type="EMBL" id="UXSR01005285">
    <property type="protein sequence ID" value="VDD80711.1"/>
    <property type="molecule type" value="Genomic_DNA"/>
</dbReference>
<reference evidence="2 3" key="1">
    <citation type="submission" date="2018-10" db="EMBL/GenBank/DDBJ databases">
        <authorList>
            <consortium name="Pathogen Informatics"/>
        </authorList>
    </citation>
    <scope>NUCLEOTIDE SEQUENCE [LARGE SCALE GENOMIC DNA]</scope>
</reference>
<evidence type="ECO:0000313" key="3">
    <source>
        <dbReference type="Proteomes" id="UP000267029"/>
    </source>
</evidence>
<proteinExistence type="predicted"/>
<gene>
    <name evidence="2" type="ORF">MCOS_LOCUS6714</name>
</gene>
<dbReference type="WBParaSite" id="MCU_002417-RA">
    <property type="protein sequence ID" value="MCU_002417-RA"/>
    <property type="gene ID" value="MCU_002417"/>
</dbReference>
<accession>A0A0R3UHC0</accession>
<feature type="compositionally biased region" description="Basic residues" evidence="1">
    <location>
        <begin position="101"/>
        <end position="114"/>
    </location>
</feature>
<evidence type="ECO:0000313" key="4">
    <source>
        <dbReference type="WBParaSite" id="MCU_002417-RA"/>
    </source>
</evidence>
<feature type="compositionally biased region" description="Basic and acidic residues" evidence="1">
    <location>
        <begin position="8"/>
        <end position="17"/>
    </location>
</feature>
<sequence>MSDVASEETNHRRHEPDIPAPPIGFLMPDEVPKPPNYDQVSIRGDPPAYYDVCSQSSLRSLHTPPSPPAMPPRSGRRMNRGERGVTVPPSIRIPVDVLPAPRHRSHPRSGSRSRRSSERRMASVEALQRI</sequence>
<dbReference type="Proteomes" id="UP000267029">
    <property type="component" value="Unassembled WGS sequence"/>
</dbReference>